<name>A0AAW9DLN0_ACIAO</name>
<dbReference type="InterPro" id="IPR008727">
    <property type="entry name" value="PAAR_motif"/>
</dbReference>
<feature type="region of interest" description="Disordered" evidence="1">
    <location>
        <begin position="1"/>
        <end position="29"/>
    </location>
</feature>
<dbReference type="CDD" id="cd14738">
    <property type="entry name" value="PAAR_2"/>
    <property type="match status" value="1"/>
</dbReference>
<dbReference type="Pfam" id="PF05488">
    <property type="entry name" value="PAAR_motif"/>
    <property type="match status" value="1"/>
</dbReference>
<comment type="caution">
    <text evidence="2">The sequence shown here is derived from an EMBL/GenBank/DDBJ whole genome shotgun (WGS) entry which is preliminary data.</text>
</comment>
<dbReference type="Proteomes" id="UP001279553">
    <property type="component" value="Unassembled WGS sequence"/>
</dbReference>
<evidence type="ECO:0000313" key="2">
    <source>
        <dbReference type="EMBL" id="MDX5929287.1"/>
    </source>
</evidence>
<gene>
    <name evidence="2" type="ORF">SIL87_00700</name>
</gene>
<reference evidence="2 3" key="1">
    <citation type="submission" date="2023-11" db="EMBL/GenBank/DDBJ databases">
        <title>MicrobeMod: A computational toolkit for identifying prokaryotic methylation and restriction-modification with nanopore sequencing.</title>
        <authorList>
            <person name="Crits-Christoph A."/>
            <person name="Kang S.C."/>
            <person name="Lee H."/>
            <person name="Ostrov N."/>
        </authorList>
    </citation>
    <scope>NUCLEOTIDE SEQUENCE [LARGE SCALE GENOMIC DNA]</scope>
    <source>
        <strain evidence="2 3">DSMZ 700</strain>
    </source>
</reference>
<organism evidence="2 3">
    <name type="scientific">Acidiphilium acidophilum</name>
    <name type="common">Thiobacillus acidophilus</name>
    <dbReference type="NCBI Taxonomy" id="76588"/>
    <lineage>
        <taxon>Bacteria</taxon>
        <taxon>Pseudomonadati</taxon>
        <taxon>Pseudomonadota</taxon>
        <taxon>Alphaproteobacteria</taxon>
        <taxon>Acetobacterales</taxon>
        <taxon>Acidocellaceae</taxon>
        <taxon>Acidiphilium</taxon>
    </lineage>
</organism>
<proteinExistence type="predicted"/>
<dbReference type="RefSeq" id="WP_319612400.1">
    <property type="nucleotide sequence ID" value="NZ_JAWXYB010000001.1"/>
</dbReference>
<accession>A0AAW9DLN0</accession>
<dbReference type="AlphaFoldDB" id="A0AAW9DLN0"/>
<dbReference type="Gene3D" id="2.60.200.60">
    <property type="match status" value="1"/>
</dbReference>
<protein>
    <submittedName>
        <fullName evidence="2">PAAR domain-containing protein</fullName>
    </submittedName>
</protein>
<keyword evidence="3" id="KW-1185">Reference proteome</keyword>
<dbReference type="EMBL" id="JAWXYB010000001">
    <property type="protein sequence ID" value="MDX5929287.1"/>
    <property type="molecule type" value="Genomic_DNA"/>
</dbReference>
<evidence type="ECO:0000313" key="3">
    <source>
        <dbReference type="Proteomes" id="UP001279553"/>
    </source>
</evidence>
<sequence>MAGEKPAARMTDMHTCPESDGPVPHVGGPILTGSPNVLIGGLPAARVTDKVTCVGPPDMVAVGSPTVLINGLPAASLIPSLRSRHGIAEYAAAAQHFREPPHQGQ</sequence>
<evidence type="ECO:0000256" key="1">
    <source>
        <dbReference type="SAM" id="MobiDB-lite"/>
    </source>
</evidence>